<reference evidence="1 2" key="1">
    <citation type="submission" date="2016-11" db="EMBL/GenBank/DDBJ databases">
        <title>The macronuclear genome of Stentor coeruleus: a giant cell with tiny introns.</title>
        <authorList>
            <person name="Slabodnick M."/>
            <person name="Ruby J.G."/>
            <person name="Reiff S.B."/>
            <person name="Swart E.C."/>
            <person name="Gosai S."/>
            <person name="Prabakaran S."/>
            <person name="Witkowska E."/>
            <person name="Larue G.E."/>
            <person name="Fisher S."/>
            <person name="Freeman R.M."/>
            <person name="Gunawardena J."/>
            <person name="Chu W."/>
            <person name="Stover N.A."/>
            <person name="Gregory B.D."/>
            <person name="Nowacki M."/>
            <person name="Derisi J."/>
            <person name="Roy S.W."/>
            <person name="Marshall W.F."/>
            <person name="Sood P."/>
        </authorList>
    </citation>
    <scope>NUCLEOTIDE SEQUENCE [LARGE SCALE GENOMIC DNA]</scope>
    <source>
        <strain evidence="1">WM001</strain>
    </source>
</reference>
<dbReference type="AlphaFoldDB" id="A0A1R2CTN3"/>
<sequence length="112" mass="12744">MSELENSVTKNLLFLVKDRRISKIEYNNLLRVFLSKDTMKRLGQIPDDEGIRSELMQILSETSVNILIPTHNTSIDELSSPLDTFLLSKKRRANKNPDISTRGIGMLIKIDG</sequence>
<evidence type="ECO:0000313" key="2">
    <source>
        <dbReference type="Proteomes" id="UP000187209"/>
    </source>
</evidence>
<organism evidence="1 2">
    <name type="scientific">Stentor coeruleus</name>
    <dbReference type="NCBI Taxonomy" id="5963"/>
    <lineage>
        <taxon>Eukaryota</taxon>
        <taxon>Sar</taxon>
        <taxon>Alveolata</taxon>
        <taxon>Ciliophora</taxon>
        <taxon>Postciliodesmatophora</taxon>
        <taxon>Heterotrichea</taxon>
        <taxon>Heterotrichida</taxon>
        <taxon>Stentoridae</taxon>
        <taxon>Stentor</taxon>
    </lineage>
</organism>
<gene>
    <name evidence="1" type="ORF">SteCoe_4911</name>
</gene>
<keyword evidence="2" id="KW-1185">Reference proteome</keyword>
<dbReference type="Proteomes" id="UP000187209">
    <property type="component" value="Unassembled WGS sequence"/>
</dbReference>
<dbReference type="EMBL" id="MPUH01000063">
    <property type="protein sequence ID" value="OMJ92358.1"/>
    <property type="molecule type" value="Genomic_DNA"/>
</dbReference>
<proteinExistence type="predicted"/>
<evidence type="ECO:0000313" key="1">
    <source>
        <dbReference type="EMBL" id="OMJ92358.1"/>
    </source>
</evidence>
<comment type="caution">
    <text evidence="1">The sequence shown here is derived from an EMBL/GenBank/DDBJ whole genome shotgun (WGS) entry which is preliminary data.</text>
</comment>
<name>A0A1R2CTN3_9CILI</name>
<protein>
    <submittedName>
        <fullName evidence="1">Uncharacterized protein</fullName>
    </submittedName>
</protein>
<accession>A0A1R2CTN3</accession>